<feature type="signal peptide" evidence="1">
    <location>
        <begin position="1"/>
        <end position="21"/>
    </location>
</feature>
<dbReference type="AlphaFoldDB" id="A0A5C6UC33"/>
<evidence type="ECO:0000313" key="2">
    <source>
        <dbReference type="EMBL" id="TXC70262.1"/>
    </source>
</evidence>
<reference evidence="2 3" key="1">
    <citation type="journal article" date="2013" name="Antonie Van Leeuwenhoek">
        <title>Sphingomonas ginsenosidivorax sp. nov., with the ability to transform ginsenosides.</title>
        <authorList>
            <person name="Jin X.F."/>
            <person name="Kim J.K."/>
            <person name="Liu Q.M."/>
            <person name="Kang M.S."/>
            <person name="He D."/>
            <person name="Jin F.X."/>
            <person name="Kim S.C."/>
            <person name="Im W.T."/>
        </authorList>
    </citation>
    <scope>NUCLEOTIDE SEQUENCE [LARGE SCALE GENOMIC DNA]</scope>
    <source>
        <strain evidence="2 3">KHI67</strain>
    </source>
</reference>
<accession>A0A5C6UC33</accession>
<keyword evidence="1" id="KW-0732">Signal</keyword>
<dbReference type="OrthoDB" id="7474620at2"/>
<feature type="chain" id="PRO_5022803663" evidence="1">
    <location>
        <begin position="22"/>
        <end position="95"/>
    </location>
</feature>
<dbReference type="EMBL" id="VOQR01000001">
    <property type="protein sequence ID" value="TXC70262.1"/>
    <property type="molecule type" value="Genomic_DNA"/>
</dbReference>
<gene>
    <name evidence="2" type="ORF">FSB78_04365</name>
</gene>
<comment type="caution">
    <text evidence="2">The sequence shown here is derived from an EMBL/GenBank/DDBJ whole genome shotgun (WGS) entry which is preliminary data.</text>
</comment>
<sequence length="95" mass="9812">MNKFALILAAVALTPATATFATEAVETANVATPVVGKMLYSTGGKKLAPVYKLDASGAPQILLEGRMITVPSSTLSAVDGRVETSLTKKVLMTSN</sequence>
<evidence type="ECO:0000256" key="1">
    <source>
        <dbReference type="SAM" id="SignalP"/>
    </source>
</evidence>
<keyword evidence="3" id="KW-1185">Reference proteome</keyword>
<proteinExistence type="predicted"/>
<protein>
    <submittedName>
        <fullName evidence="2">Uncharacterized protein</fullName>
    </submittedName>
</protein>
<evidence type="ECO:0000313" key="3">
    <source>
        <dbReference type="Proteomes" id="UP000321250"/>
    </source>
</evidence>
<organism evidence="2 3">
    <name type="scientific">Sphingomonas ginsenosidivorax</name>
    <dbReference type="NCBI Taxonomy" id="862135"/>
    <lineage>
        <taxon>Bacteria</taxon>
        <taxon>Pseudomonadati</taxon>
        <taxon>Pseudomonadota</taxon>
        <taxon>Alphaproteobacteria</taxon>
        <taxon>Sphingomonadales</taxon>
        <taxon>Sphingomonadaceae</taxon>
        <taxon>Sphingomonas</taxon>
    </lineage>
</organism>
<dbReference type="Proteomes" id="UP000321250">
    <property type="component" value="Unassembled WGS sequence"/>
</dbReference>
<name>A0A5C6UC33_9SPHN</name>
<dbReference type="RefSeq" id="WP_147080287.1">
    <property type="nucleotide sequence ID" value="NZ_VOQR01000001.1"/>
</dbReference>